<evidence type="ECO:0000313" key="7">
    <source>
        <dbReference type="Proteomes" id="UP000015100"/>
    </source>
</evidence>
<accession>S8BIS1</accession>
<organism evidence="6 7">
    <name type="scientific">Dactylellina haptotyla (strain CBS 200.50)</name>
    <name type="common">Nematode-trapping fungus</name>
    <name type="synonym">Monacrosporium haptotylum</name>
    <dbReference type="NCBI Taxonomy" id="1284197"/>
    <lineage>
        <taxon>Eukaryota</taxon>
        <taxon>Fungi</taxon>
        <taxon>Dikarya</taxon>
        <taxon>Ascomycota</taxon>
        <taxon>Pezizomycotina</taxon>
        <taxon>Orbiliomycetes</taxon>
        <taxon>Orbiliales</taxon>
        <taxon>Orbiliaceae</taxon>
        <taxon>Dactylellina</taxon>
    </lineage>
</organism>
<reference evidence="6 7" key="1">
    <citation type="journal article" date="2013" name="PLoS Genet.">
        <title>Genomic mechanisms accounting for the adaptation to parasitism in nematode-trapping fungi.</title>
        <authorList>
            <person name="Meerupati T."/>
            <person name="Andersson K.M."/>
            <person name="Friman E."/>
            <person name="Kumar D."/>
            <person name="Tunlid A."/>
            <person name="Ahren D."/>
        </authorList>
    </citation>
    <scope>NUCLEOTIDE SEQUENCE [LARGE SCALE GENOMIC DNA]</scope>
    <source>
        <strain evidence="6 7">CBS 200.50</strain>
    </source>
</reference>
<feature type="compositionally biased region" description="Low complexity" evidence="2">
    <location>
        <begin position="170"/>
        <end position="189"/>
    </location>
</feature>
<feature type="region of interest" description="Disordered" evidence="2">
    <location>
        <begin position="146"/>
        <end position="189"/>
    </location>
</feature>
<protein>
    <recommendedName>
        <fullName evidence="5">Yeast cell wall synthesis Kre9/Knh1-like N-terminal domain-containing protein</fullName>
    </recommendedName>
</protein>
<dbReference type="InterPro" id="IPR018466">
    <property type="entry name" value="Kre9/Knh1-like_N"/>
</dbReference>
<dbReference type="PANTHER" id="PTHR40633:SF1">
    <property type="entry name" value="GPI ANCHORED SERINE-THREONINE RICH PROTEIN (AFU_ORTHOLOGUE AFUA_1G03630)"/>
    <property type="match status" value="1"/>
</dbReference>
<keyword evidence="3" id="KW-1133">Transmembrane helix</keyword>
<keyword evidence="7" id="KW-1185">Reference proteome</keyword>
<dbReference type="InterPro" id="IPR052982">
    <property type="entry name" value="SRP1/TIP1-like"/>
</dbReference>
<evidence type="ECO:0000259" key="5">
    <source>
        <dbReference type="Pfam" id="PF10342"/>
    </source>
</evidence>
<gene>
    <name evidence="6" type="ORF">H072_11460</name>
</gene>
<keyword evidence="3" id="KW-0472">Membrane</keyword>
<feature type="region of interest" description="Disordered" evidence="2">
    <location>
        <begin position="237"/>
        <end position="280"/>
    </location>
</feature>
<keyword evidence="1 4" id="KW-0732">Signal</keyword>
<dbReference type="HOGENOM" id="CLU_994046_0_0_1"/>
<dbReference type="AlphaFoldDB" id="S8BIS1"/>
<evidence type="ECO:0000256" key="2">
    <source>
        <dbReference type="SAM" id="MobiDB-lite"/>
    </source>
</evidence>
<evidence type="ECO:0000256" key="3">
    <source>
        <dbReference type="SAM" id="Phobius"/>
    </source>
</evidence>
<dbReference type="PANTHER" id="PTHR40633">
    <property type="entry name" value="MATRIX PROTEIN, PUTATIVE (AFU_ORTHOLOGUE AFUA_8G05410)-RELATED"/>
    <property type="match status" value="1"/>
</dbReference>
<proteinExistence type="predicted"/>
<dbReference type="Proteomes" id="UP000015100">
    <property type="component" value="Unassembled WGS sequence"/>
</dbReference>
<sequence>MQRLITSMGFQLFTFLALVIPNALGVDARILSHGNVVTSPAVDEVVLTGQLFTIKWATLIGPQVNLTLLDKPDGQIEAASVIASDIDNTGKYQWDIPTKLRSSSSSYVIRIAYGSDPNNHSYSGRFNFQYPISAVNVATIPVPADPPPRASSFSTSSSLTSNRPALTSDASRTNSSPASASSTGPAGSDTGANGLIIGVGIGGIALLIVGGLVVLWIVVRKRRKQVAKVPSTLSPRSRIIGPSGKERSLARTTPTKRPRMSFRDRRYRWEGRKVAQQHNP</sequence>
<reference evidence="7" key="2">
    <citation type="submission" date="2013-04" db="EMBL/GenBank/DDBJ databases">
        <title>Genomic mechanisms accounting for the adaptation to parasitism in nematode-trapping fungi.</title>
        <authorList>
            <person name="Ahren D.G."/>
        </authorList>
    </citation>
    <scope>NUCLEOTIDE SEQUENCE [LARGE SCALE GENOMIC DNA]</scope>
    <source>
        <strain evidence="7">CBS 200.50</strain>
    </source>
</reference>
<feature type="chain" id="PRO_5004548522" description="Yeast cell wall synthesis Kre9/Knh1-like N-terminal domain-containing protein" evidence="4">
    <location>
        <begin position="26"/>
        <end position="280"/>
    </location>
</feature>
<evidence type="ECO:0000313" key="6">
    <source>
        <dbReference type="EMBL" id="EPS35162.1"/>
    </source>
</evidence>
<dbReference type="Pfam" id="PF10342">
    <property type="entry name" value="Kre9_KNH"/>
    <property type="match status" value="1"/>
</dbReference>
<keyword evidence="3" id="KW-0812">Transmembrane</keyword>
<feature type="signal peptide" evidence="4">
    <location>
        <begin position="1"/>
        <end position="25"/>
    </location>
</feature>
<comment type="caution">
    <text evidence="6">The sequence shown here is derived from an EMBL/GenBank/DDBJ whole genome shotgun (WGS) entry which is preliminary data.</text>
</comment>
<feature type="transmembrane region" description="Helical" evidence="3">
    <location>
        <begin position="195"/>
        <end position="219"/>
    </location>
</feature>
<name>S8BIS1_DACHA</name>
<dbReference type="OrthoDB" id="2260257at2759"/>
<dbReference type="EMBL" id="AQGS01001233">
    <property type="protein sequence ID" value="EPS35162.1"/>
    <property type="molecule type" value="Genomic_DNA"/>
</dbReference>
<evidence type="ECO:0000256" key="4">
    <source>
        <dbReference type="SAM" id="SignalP"/>
    </source>
</evidence>
<feature type="compositionally biased region" description="Low complexity" evidence="2">
    <location>
        <begin position="151"/>
        <end position="161"/>
    </location>
</feature>
<dbReference type="STRING" id="1284197.S8BIS1"/>
<feature type="compositionally biased region" description="Basic and acidic residues" evidence="2">
    <location>
        <begin position="261"/>
        <end position="273"/>
    </location>
</feature>
<feature type="domain" description="Yeast cell wall synthesis Kre9/Knh1-like N-terminal" evidence="5">
    <location>
        <begin position="39"/>
        <end position="127"/>
    </location>
</feature>
<evidence type="ECO:0000256" key="1">
    <source>
        <dbReference type="ARBA" id="ARBA00022729"/>
    </source>
</evidence>
<dbReference type="OMA" id="TWYISED"/>